<feature type="compositionally biased region" description="Basic and acidic residues" evidence="1">
    <location>
        <begin position="171"/>
        <end position="186"/>
    </location>
</feature>
<dbReference type="EMBL" id="SMOL01000553">
    <property type="protein sequence ID" value="KAB2609378.1"/>
    <property type="molecule type" value="Genomic_DNA"/>
</dbReference>
<dbReference type="OrthoDB" id="747636at2759"/>
<reference evidence="3 4" key="3">
    <citation type="submission" date="2019-11" db="EMBL/GenBank/DDBJ databases">
        <title>A de novo genome assembly of a pear dwarfing rootstock.</title>
        <authorList>
            <person name="Wang F."/>
            <person name="Wang J."/>
            <person name="Li S."/>
            <person name="Zhang Y."/>
            <person name="Fang M."/>
            <person name="Ma L."/>
            <person name="Zhao Y."/>
            <person name="Jiang S."/>
        </authorList>
    </citation>
    <scope>NUCLEOTIDE SEQUENCE [LARGE SCALE GENOMIC DNA]</scope>
    <source>
        <strain evidence="3">S2</strain>
        <tissue evidence="3">Leaf</tissue>
    </source>
</reference>
<evidence type="ECO:0000256" key="1">
    <source>
        <dbReference type="SAM" id="MobiDB-lite"/>
    </source>
</evidence>
<protein>
    <submittedName>
        <fullName evidence="3">Cyclic dof factor 2-like</fullName>
    </submittedName>
</protein>
<dbReference type="AlphaFoldDB" id="A0A5N5G1V3"/>
<reference evidence="3 4" key="1">
    <citation type="submission" date="2019-09" db="EMBL/GenBank/DDBJ databases">
        <authorList>
            <person name="Ou C."/>
        </authorList>
    </citation>
    <scope>NUCLEOTIDE SEQUENCE [LARGE SCALE GENOMIC DNA]</scope>
    <source>
        <strain evidence="3">S2</strain>
        <tissue evidence="3">Leaf</tissue>
    </source>
</reference>
<evidence type="ECO:0000313" key="4">
    <source>
        <dbReference type="Proteomes" id="UP000327157"/>
    </source>
</evidence>
<feature type="region of interest" description="Disordered" evidence="1">
    <location>
        <begin position="145"/>
        <end position="198"/>
    </location>
</feature>
<sequence>MASSLLHVLVILLGFSHLVFLNAIPATRIGSLNHGPQLHQIAGSNKLVTTEKSYKEQAITERMDVELHDYPDEKEKCKIGDQTDGFATVSVQSFHEENMKLIQLVSETKNAKNTEILLKLLEDRTKCVENLVELEKIREANKALGKEDDRDAKDKKPEIQKRDAKRKRPAEKKQELQKKDGKEEASSSRPALQPSGDEIVRATEKAQKKILPCPRCDSRNTIFDKFSRNNISKPKLNFLMSSLAISSFALSGDEAMAGAGKGPFVSSMREKSIFLMISLAISSFALNDGWYSSQNTYLLLSLHSTGAGKHVKAGRILPNDELCESALLNPAMTNHLSLSLNFLKDILVSATRHRQSRCLPRKVTR</sequence>
<feature type="signal peptide" evidence="2">
    <location>
        <begin position="1"/>
        <end position="21"/>
    </location>
</feature>
<proteinExistence type="predicted"/>
<reference evidence="4" key="2">
    <citation type="submission" date="2019-10" db="EMBL/GenBank/DDBJ databases">
        <title>A de novo genome assembly of a pear dwarfing rootstock.</title>
        <authorList>
            <person name="Wang F."/>
            <person name="Wang J."/>
            <person name="Li S."/>
            <person name="Zhang Y."/>
            <person name="Fang M."/>
            <person name="Ma L."/>
            <person name="Zhao Y."/>
            <person name="Jiang S."/>
        </authorList>
    </citation>
    <scope>NUCLEOTIDE SEQUENCE [LARGE SCALE GENOMIC DNA]</scope>
</reference>
<name>A0A5N5G1V3_9ROSA</name>
<organism evidence="3 4">
    <name type="scientific">Pyrus ussuriensis x Pyrus communis</name>
    <dbReference type="NCBI Taxonomy" id="2448454"/>
    <lineage>
        <taxon>Eukaryota</taxon>
        <taxon>Viridiplantae</taxon>
        <taxon>Streptophyta</taxon>
        <taxon>Embryophyta</taxon>
        <taxon>Tracheophyta</taxon>
        <taxon>Spermatophyta</taxon>
        <taxon>Magnoliopsida</taxon>
        <taxon>eudicotyledons</taxon>
        <taxon>Gunneridae</taxon>
        <taxon>Pentapetalae</taxon>
        <taxon>rosids</taxon>
        <taxon>fabids</taxon>
        <taxon>Rosales</taxon>
        <taxon>Rosaceae</taxon>
        <taxon>Amygdaloideae</taxon>
        <taxon>Maleae</taxon>
        <taxon>Pyrus</taxon>
    </lineage>
</organism>
<keyword evidence="2" id="KW-0732">Signal</keyword>
<dbReference type="Proteomes" id="UP000327157">
    <property type="component" value="Chromosome 14"/>
</dbReference>
<dbReference type="PANTHER" id="PTHR33474:SF2">
    <property type="entry name" value="TRANSMEMBRANE PROTEIN"/>
    <property type="match status" value="1"/>
</dbReference>
<evidence type="ECO:0000313" key="3">
    <source>
        <dbReference type="EMBL" id="KAB2609378.1"/>
    </source>
</evidence>
<comment type="caution">
    <text evidence="3">The sequence shown here is derived from an EMBL/GenBank/DDBJ whole genome shotgun (WGS) entry which is preliminary data.</text>
</comment>
<evidence type="ECO:0000256" key="2">
    <source>
        <dbReference type="SAM" id="SignalP"/>
    </source>
</evidence>
<feature type="compositionally biased region" description="Basic and acidic residues" evidence="1">
    <location>
        <begin position="145"/>
        <end position="162"/>
    </location>
</feature>
<gene>
    <name evidence="3" type="ORF">D8674_012546</name>
</gene>
<accession>A0A5N5G1V3</accession>
<keyword evidence="4" id="KW-1185">Reference proteome</keyword>
<dbReference type="PANTHER" id="PTHR33474">
    <property type="entry name" value="TRANSMEMBRANE PROTEIN"/>
    <property type="match status" value="1"/>
</dbReference>
<feature type="chain" id="PRO_5024441655" evidence="2">
    <location>
        <begin position="22"/>
        <end position="365"/>
    </location>
</feature>